<dbReference type="AlphaFoldDB" id="A0A6C0KSR2"/>
<reference evidence="1" key="1">
    <citation type="journal article" date="2020" name="Nature">
        <title>Giant virus diversity and host interactions through global metagenomics.</title>
        <authorList>
            <person name="Schulz F."/>
            <person name="Roux S."/>
            <person name="Paez-Espino D."/>
            <person name="Jungbluth S."/>
            <person name="Walsh D.A."/>
            <person name="Denef V.J."/>
            <person name="McMahon K.D."/>
            <person name="Konstantinidis K.T."/>
            <person name="Eloe-Fadrosh E.A."/>
            <person name="Kyrpides N.C."/>
            <person name="Woyke T."/>
        </authorList>
    </citation>
    <scope>NUCLEOTIDE SEQUENCE</scope>
    <source>
        <strain evidence="1">GVMAG-S-3300013014-136</strain>
    </source>
</reference>
<dbReference type="Pfam" id="PF21448">
    <property type="entry name" value="DNMK"/>
    <property type="match status" value="1"/>
</dbReference>
<sequence length="192" mass="21519">MLFVFVGNIGCGKTTAANILQKDFGFLEFSFASPLKDFALSIGFNFEDVYGSQEEKTNVNINFGISGRQFMQKFGTDIMRANSGFLFNNKIDNIWVKAMEIKISSAKNKNIVVSDGRFVDEIESLKKFGAIVVRLKRSNSPYTSCHSSEIEIHKIKADIEYENNSTIDALKSFISSLFSRFADISSKGKEEV</sequence>
<organism evidence="1">
    <name type="scientific">viral metagenome</name>
    <dbReference type="NCBI Taxonomy" id="1070528"/>
    <lineage>
        <taxon>unclassified sequences</taxon>
        <taxon>metagenomes</taxon>
        <taxon>organismal metagenomes</taxon>
    </lineage>
</organism>
<accession>A0A6C0KSR2</accession>
<dbReference type="InterPro" id="IPR027417">
    <property type="entry name" value="P-loop_NTPase"/>
</dbReference>
<dbReference type="EMBL" id="MN740964">
    <property type="protein sequence ID" value="QHU20231.1"/>
    <property type="molecule type" value="Genomic_DNA"/>
</dbReference>
<dbReference type="SUPFAM" id="SSF52540">
    <property type="entry name" value="P-loop containing nucleoside triphosphate hydrolases"/>
    <property type="match status" value="1"/>
</dbReference>
<dbReference type="CDD" id="cd02019">
    <property type="entry name" value="NK"/>
    <property type="match status" value="1"/>
</dbReference>
<name>A0A6C0KSR2_9ZZZZ</name>
<protein>
    <recommendedName>
        <fullName evidence="2">Deoxynucleoside monophosphate kinase</fullName>
    </recommendedName>
</protein>
<dbReference type="InterPro" id="IPR048444">
    <property type="entry name" value="DNMK"/>
</dbReference>
<evidence type="ECO:0000313" key="1">
    <source>
        <dbReference type="EMBL" id="QHU20231.1"/>
    </source>
</evidence>
<proteinExistence type="predicted"/>
<dbReference type="Gene3D" id="3.40.50.300">
    <property type="entry name" value="P-loop containing nucleotide triphosphate hydrolases"/>
    <property type="match status" value="1"/>
</dbReference>
<evidence type="ECO:0008006" key="2">
    <source>
        <dbReference type="Google" id="ProtNLM"/>
    </source>
</evidence>